<evidence type="ECO:0000313" key="8">
    <source>
        <dbReference type="Proteomes" id="UP001172102"/>
    </source>
</evidence>
<sequence length="440" mass="49307">MEKSRQKNCNSCVQNKRRCDRRKPECSRCVEKQMLCIYVYSKPKVAPDTAGTGPPASSEAKGLSFAFSGSLCTPGLDLDLGYTPQSETNIRDDISLSAFMDFTNTASPSPNQWLVPAEEHASIFATSTGTATATEPERPRTPATQQAQKAYHTIAFASFCHGADPWLVYDSTSLLHYITNRVKAFPRDLAATNATPFLHRFLYRDHTPPCIVACFAASVLYANRTPANAAMVMRALHASAAELVDAEAGRSTATPVEKLARVHALFLYQVIRLFDGDIHLRAQGEKDLPLLRAWLDELCRVRDNLGDAAGRGLPPREWERWIFAESLRRTVMMAYSVISLFSLMKDPEHEEPGPWAFTHRWTLARSLWEAGSSFEFYRVWKEKPQFVIANYSLETFLEHGGRGDDVDDFAEILLSSYMGVDAAKEFIQKNIWASQKMVTS</sequence>
<name>A0AA40DIM9_9PEZI</name>
<dbReference type="GO" id="GO:0000981">
    <property type="term" value="F:DNA-binding transcription factor activity, RNA polymerase II-specific"/>
    <property type="evidence" value="ECO:0007669"/>
    <property type="project" value="InterPro"/>
</dbReference>
<evidence type="ECO:0000256" key="2">
    <source>
        <dbReference type="ARBA" id="ARBA00022833"/>
    </source>
</evidence>
<evidence type="ECO:0000313" key="7">
    <source>
        <dbReference type="EMBL" id="KAK0704585.1"/>
    </source>
</evidence>
<dbReference type="Proteomes" id="UP001172102">
    <property type="component" value="Unassembled WGS sequence"/>
</dbReference>
<dbReference type="GO" id="GO:0008270">
    <property type="term" value="F:zinc ion binding"/>
    <property type="evidence" value="ECO:0007669"/>
    <property type="project" value="InterPro"/>
</dbReference>
<dbReference type="SUPFAM" id="SSF57701">
    <property type="entry name" value="Zn2/Cys6 DNA-binding domain"/>
    <property type="match status" value="1"/>
</dbReference>
<accession>A0AA40DIM9</accession>
<dbReference type="CDD" id="cd00067">
    <property type="entry name" value="GAL4"/>
    <property type="match status" value="1"/>
</dbReference>
<dbReference type="PANTHER" id="PTHR47660:SF3">
    <property type="entry name" value="FINGER DOMAIN PROTEIN, PUTATIVE (AFU_ORTHOLOGUE AFUA_4G03310)-RELATED"/>
    <property type="match status" value="1"/>
</dbReference>
<evidence type="ECO:0000256" key="5">
    <source>
        <dbReference type="ARBA" id="ARBA00023242"/>
    </source>
</evidence>
<keyword evidence="8" id="KW-1185">Reference proteome</keyword>
<dbReference type="PROSITE" id="PS50048">
    <property type="entry name" value="ZN2_CY6_FUNGAL_2"/>
    <property type="match status" value="1"/>
</dbReference>
<evidence type="ECO:0000259" key="6">
    <source>
        <dbReference type="PROSITE" id="PS50048"/>
    </source>
</evidence>
<dbReference type="PANTHER" id="PTHR47660">
    <property type="entry name" value="TRANSCRIPTION FACTOR WITH C2H2 AND ZN(2)-CYS(6) DNA BINDING DOMAIN (EUROFUNG)-RELATED-RELATED"/>
    <property type="match status" value="1"/>
</dbReference>
<keyword evidence="1" id="KW-0479">Metal-binding</keyword>
<evidence type="ECO:0000256" key="3">
    <source>
        <dbReference type="ARBA" id="ARBA00023015"/>
    </source>
</evidence>
<dbReference type="Gene3D" id="4.10.240.10">
    <property type="entry name" value="Zn(2)-C6 fungal-type DNA-binding domain"/>
    <property type="match status" value="1"/>
</dbReference>
<dbReference type="InterPro" id="IPR001138">
    <property type="entry name" value="Zn2Cys6_DnaBD"/>
</dbReference>
<dbReference type="EMBL" id="JAUKUA010000007">
    <property type="protein sequence ID" value="KAK0704585.1"/>
    <property type="molecule type" value="Genomic_DNA"/>
</dbReference>
<keyword evidence="4" id="KW-0804">Transcription</keyword>
<gene>
    <name evidence="7" type="ORF">B0H67DRAFT_557360</name>
</gene>
<dbReference type="AlphaFoldDB" id="A0AA40DIM9"/>
<keyword evidence="3" id="KW-0805">Transcription regulation</keyword>
<feature type="domain" description="Zn(2)-C6 fungal-type" evidence="6">
    <location>
        <begin position="8"/>
        <end position="38"/>
    </location>
</feature>
<proteinExistence type="predicted"/>
<keyword evidence="2" id="KW-0862">Zinc</keyword>
<dbReference type="Pfam" id="PF00172">
    <property type="entry name" value="Zn_clus"/>
    <property type="match status" value="1"/>
</dbReference>
<keyword evidence="5" id="KW-0539">Nucleus</keyword>
<evidence type="ECO:0000256" key="1">
    <source>
        <dbReference type="ARBA" id="ARBA00022723"/>
    </source>
</evidence>
<organism evidence="7 8">
    <name type="scientific">Lasiosphaeris hirsuta</name>
    <dbReference type="NCBI Taxonomy" id="260670"/>
    <lineage>
        <taxon>Eukaryota</taxon>
        <taxon>Fungi</taxon>
        <taxon>Dikarya</taxon>
        <taxon>Ascomycota</taxon>
        <taxon>Pezizomycotina</taxon>
        <taxon>Sordariomycetes</taxon>
        <taxon>Sordariomycetidae</taxon>
        <taxon>Sordariales</taxon>
        <taxon>Lasiosphaeriaceae</taxon>
        <taxon>Lasiosphaeris</taxon>
    </lineage>
</organism>
<protein>
    <recommendedName>
        <fullName evidence="6">Zn(2)-C6 fungal-type domain-containing protein</fullName>
    </recommendedName>
</protein>
<comment type="caution">
    <text evidence="7">The sequence shown here is derived from an EMBL/GenBank/DDBJ whole genome shotgun (WGS) entry which is preliminary data.</text>
</comment>
<dbReference type="InterPro" id="IPR036864">
    <property type="entry name" value="Zn2-C6_fun-type_DNA-bd_sf"/>
</dbReference>
<reference evidence="7" key="1">
    <citation type="submission" date="2023-06" db="EMBL/GenBank/DDBJ databases">
        <title>Genome-scale phylogeny and comparative genomics of the fungal order Sordariales.</title>
        <authorList>
            <consortium name="Lawrence Berkeley National Laboratory"/>
            <person name="Hensen N."/>
            <person name="Bonometti L."/>
            <person name="Westerberg I."/>
            <person name="Brannstrom I.O."/>
            <person name="Guillou S."/>
            <person name="Cros-Aarteil S."/>
            <person name="Calhoun S."/>
            <person name="Haridas S."/>
            <person name="Kuo A."/>
            <person name="Mondo S."/>
            <person name="Pangilinan J."/>
            <person name="Riley R."/>
            <person name="Labutti K."/>
            <person name="Andreopoulos B."/>
            <person name="Lipzen A."/>
            <person name="Chen C."/>
            <person name="Yanf M."/>
            <person name="Daum C."/>
            <person name="Ng V."/>
            <person name="Clum A."/>
            <person name="Steindorff A."/>
            <person name="Ohm R."/>
            <person name="Martin F."/>
            <person name="Silar P."/>
            <person name="Natvig D."/>
            <person name="Lalanne C."/>
            <person name="Gautier V."/>
            <person name="Ament-Velasquez S.L."/>
            <person name="Kruys A."/>
            <person name="Hutchinson M.I."/>
            <person name="Powell A.J."/>
            <person name="Barry K."/>
            <person name="Miller A.N."/>
            <person name="Grigoriev I.V."/>
            <person name="Debuchy R."/>
            <person name="Gladieux P."/>
            <person name="Thoren M.H."/>
            <person name="Johannesson H."/>
        </authorList>
    </citation>
    <scope>NUCLEOTIDE SEQUENCE</scope>
    <source>
        <strain evidence="7">SMH4607-1</strain>
    </source>
</reference>
<evidence type="ECO:0000256" key="4">
    <source>
        <dbReference type="ARBA" id="ARBA00023163"/>
    </source>
</evidence>